<keyword evidence="2 8" id="KW-1134">Transmembrane beta strand</keyword>
<dbReference type="NCBIfam" id="TIGR03303">
    <property type="entry name" value="OM_YaeT"/>
    <property type="match status" value="1"/>
</dbReference>
<accession>E8Q6T3</accession>
<dbReference type="Gene3D" id="2.40.160.50">
    <property type="entry name" value="membrane protein fhac: a member of the omp85/tpsb transporter family"/>
    <property type="match status" value="1"/>
</dbReference>
<keyword evidence="12" id="KW-1185">Reference proteome</keyword>
<dbReference type="EMBL" id="CP002189">
    <property type="protein sequence ID" value="ADV33680.1"/>
    <property type="molecule type" value="Genomic_DNA"/>
</dbReference>
<keyword evidence="3 8" id="KW-0812">Transmembrane</keyword>
<evidence type="ECO:0000256" key="5">
    <source>
        <dbReference type="ARBA" id="ARBA00022737"/>
    </source>
</evidence>
<dbReference type="PROSITE" id="PS51779">
    <property type="entry name" value="POTRA"/>
    <property type="match status" value="1"/>
</dbReference>
<feature type="domain" description="POTRA" evidence="10">
    <location>
        <begin position="340"/>
        <end position="414"/>
    </location>
</feature>
<organism evidence="11 12">
    <name type="scientific">Blochmanniella vafra (strain BVAF)</name>
    <dbReference type="NCBI Taxonomy" id="859654"/>
    <lineage>
        <taxon>Bacteria</taxon>
        <taxon>Pseudomonadati</taxon>
        <taxon>Pseudomonadota</taxon>
        <taxon>Gammaproteobacteria</taxon>
        <taxon>Enterobacterales</taxon>
        <taxon>Enterobacteriaceae</taxon>
        <taxon>ant endosymbionts</taxon>
        <taxon>Candidatus Blochmanniella</taxon>
    </lineage>
</organism>
<name>E8Q6T3_BLOVB</name>
<evidence type="ECO:0000256" key="9">
    <source>
        <dbReference type="NCBIfam" id="TIGR03303"/>
    </source>
</evidence>
<reference evidence="11 12" key="1">
    <citation type="journal article" date="2010" name="BMC Genomics">
        <title>Unprecedented loss of ammonia assimilation capability in a urease-encoding bacterial mutualist.</title>
        <authorList>
            <person name="Williams L.E."/>
            <person name="Wernegreen J.J."/>
        </authorList>
    </citation>
    <scope>NUCLEOTIDE SEQUENCE [LARGE SCALE GENOMIC DNA]</scope>
    <source>
        <strain evidence="11 12">BVAF</strain>
    </source>
</reference>
<evidence type="ECO:0000256" key="3">
    <source>
        <dbReference type="ARBA" id="ARBA00022692"/>
    </source>
</evidence>
<keyword evidence="6 8" id="KW-0472">Membrane</keyword>
<dbReference type="AlphaFoldDB" id="E8Q6T3"/>
<proteinExistence type="inferred from homology"/>
<dbReference type="InterPro" id="IPR039910">
    <property type="entry name" value="D15-like"/>
</dbReference>
<comment type="subunit">
    <text evidence="8">Part of the Bam complex, which is composed of the outer membrane protein BamA, and four lipoproteins BamB, BamC, BamD and BamE.</text>
</comment>
<dbReference type="Pfam" id="PF07244">
    <property type="entry name" value="POTRA"/>
    <property type="match status" value="4"/>
</dbReference>
<dbReference type="PIRSF" id="PIRSF006076">
    <property type="entry name" value="OM_assembly_OMP85"/>
    <property type="match status" value="1"/>
</dbReference>
<evidence type="ECO:0000259" key="10">
    <source>
        <dbReference type="PROSITE" id="PS51779"/>
    </source>
</evidence>
<dbReference type="HAMAP" id="MF_01430">
    <property type="entry name" value="OM_assembly_BamA"/>
    <property type="match status" value="1"/>
</dbReference>
<dbReference type="GO" id="GO:0051205">
    <property type="term" value="P:protein insertion into membrane"/>
    <property type="evidence" value="ECO:0007669"/>
    <property type="project" value="UniProtKB-UniRule"/>
</dbReference>
<keyword evidence="4 8" id="KW-0732">Signal</keyword>
<keyword evidence="7 8" id="KW-0998">Cell outer membrane</keyword>
<gene>
    <name evidence="11" type="primary">yaeT</name>
    <name evidence="8" type="synonym">bamA</name>
    <name evidence="11" type="ordered locus">BVAF_282</name>
</gene>
<comment type="function">
    <text evidence="8">Part of the outer membrane protein assembly complex, which is involved in assembly and insertion of beta-barrel proteins into the outer membrane. Constitutes, with BamD, the core component of the assembly machinery.</text>
</comment>
<dbReference type="GO" id="GO:0043165">
    <property type="term" value="P:Gram-negative-bacterium-type cell outer membrane assembly"/>
    <property type="evidence" value="ECO:0007669"/>
    <property type="project" value="UniProtKB-UniRule"/>
</dbReference>
<dbReference type="HOGENOM" id="CLU_007664_1_0_6"/>
<dbReference type="InterPro" id="IPR000184">
    <property type="entry name" value="Bac_surfAg_D15"/>
</dbReference>
<evidence type="ECO:0000256" key="8">
    <source>
        <dbReference type="HAMAP-Rule" id="MF_01430"/>
    </source>
</evidence>
<dbReference type="Proteomes" id="UP000007464">
    <property type="component" value="Chromosome"/>
</dbReference>
<dbReference type="InterPro" id="IPR010827">
    <property type="entry name" value="BamA/TamA_POTRA"/>
</dbReference>
<sequence length="810" mass="93092">MAVLLLFVSDVTYSTDFLVNKICFIGLQRVSLNTALHKLSFKIGDVIQSSDIANSIKMLFFTGCFKEICISRDDGVITITVTENPIINKITFHGNKVIKPEMIQHVLDMKKIKVGQPLNNSFICEALKEFKDIYHSIGKFNAIVKINPIILPKNCVDLKVVFYEGNTAKINSITILGNQSFSQKKLFEQCNLYKKTWWNNTLYNNEYDQQKIFYGLEKLRTFYLNHGYAKFYIDEPLANLSMNKEKVEINLRIFEGSRYFFDSVILHGNVLKYFPSIKRYLQISSEKLYSNSAIEQMGQNIRYLLGKHGYIQPDILIDQDFNEKNKTVKLHLYIDVGKRFYVREICCEGNNLTEDSVIRREVRQAELSPLNYIHVLKDQEQLRRLGYFKEVNARIEPVPDTINQIDLIYNIEERNTGNLNISIGLGKESGLNIQSEIHQDNFLGTGNAISVTITKNYCQSYIDMLMLKRYSKIRGDNISGKVFYNNLFSDKMNLSNYNMKNYGVNVDYLYPLNKRTSCNIGLNYISNHLNKIVPQVAVWRYLDSIGKNPAILTDQVNPLTNINSINFYANDFLIILGQSFNNLNHIFFPEFGSNTTITCKLTLPGSDNKYYKLMINSSYYYPLDDRAHWVLMSAICTGYSGSLYNQKTESPFFDNFCIGGIGTVRGFRLNSIGPKAAYYQCNNSNTNYSQCSIRNSYDTIGGNAVVFIKNELIMPILWMNNTKYDNVARISLFIDSGTVWDTYWENTQKTQYAGILDYSIFGHIRISSGISLKWISPIGPIIFSYSKLIQKYPGDMEEVFQFTIGKTGNL</sequence>
<keyword evidence="5 8" id="KW-0677">Repeat</keyword>
<comment type="subcellular location">
    <subcellularLocation>
        <location evidence="8">Cell outer membrane</location>
    </subcellularLocation>
    <subcellularLocation>
        <location evidence="1">Membrane</location>
    </subcellularLocation>
</comment>
<protein>
    <recommendedName>
        <fullName evidence="8 9">Outer membrane protein assembly factor BamA</fullName>
    </recommendedName>
</protein>
<evidence type="ECO:0000256" key="2">
    <source>
        <dbReference type="ARBA" id="ARBA00022452"/>
    </source>
</evidence>
<dbReference type="STRING" id="859654.BVAF_282"/>
<dbReference type="PANTHER" id="PTHR12815:SF23">
    <property type="entry name" value="OUTER MEMBRANE PROTEIN ASSEMBLY FACTOR BAMA"/>
    <property type="match status" value="1"/>
</dbReference>
<dbReference type="InterPro" id="IPR023707">
    <property type="entry name" value="OM_assembly_BamA"/>
</dbReference>
<dbReference type="Gene3D" id="3.10.20.310">
    <property type="entry name" value="membrane protein fhac"/>
    <property type="match status" value="5"/>
</dbReference>
<dbReference type="GO" id="GO:1990063">
    <property type="term" value="C:Bam protein complex"/>
    <property type="evidence" value="ECO:0007669"/>
    <property type="project" value="TreeGrafter"/>
</dbReference>
<comment type="similarity">
    <text evidence="8">Belongs to the BamA family.</text>
</comment>
<evidence type="ECO:0000313" key="11">
    <source>
        <dbReference type="EMBL" id="ADV33680.1"/>
    </source>
</evidence>
<evidence type="ECO:0000256" key="7">
    <source>
        <dbReference type="ARBA" id="ARBA00023237"/>
    </source>
</evidence>
<dbReference type="InterPro" id="IPR034746">
    <property type="entry name" value="POTRA"/>
</dbReference>
<evidence type="ECO:0000256" key="4">
    <source>
        <dbReference type="ARBA" id="ARBA00022729"/>
    </source>
</evidence>
<dbReference type="Pfam" id="PF01103">
    <property type="entry name" value="Omp85"/>
    <property type="match status" value="1"/>
</dbReference>
<dbReference type="PANTHER" id="PTHR12815">
    <property type="entry name" value="SORTING AND ASSEMBLY MACHINERY SAMM50 PROTEIN FAMILY MEMBER"/>
    <property type="match status" value="1"/>
</dbReference>
<evidence type="ECO:0000313" key="12">
    <source>
        <dbReference type="Proteomes" id="UP000007464"/>
    </source>
</evidence>
<evidence type="ECO:0000256" key="1">
    <source>
        <dbReference type="ARBA" id="ARBA00004370"/>
    </source>
</evidence>
<evidence type="ECO:0000256" key="6">
    <source>
        <dbReference type="ARBA" id="ARBA00023136"/>
    </source>
</evidence>
<dbReference type="KEGG" id="bva:BVAF_282"/>